<dbReference type="Proteomes" id="UP000291106">
    <property type="component" value="Chromosome"/>
</dbReference>
<feature type="transmembrane region" description="Helical" evidence="6">
    <location>
        <begin position="152"/>
        <end position="170"/>
    </location>
</feature>
<comment type="subcellular location">
    <subcellularLocation>
        <location evidence="1">Cell membrane</location>
        <topology evidence="1">Multi-pass membrane protein</topology>
    </subcellularLocation>
</comment>
<name>A0A411PJX1_9GAMM</name>
<dbReference type="PANTHER" id="PTHR38601:SF1">
    <property type="entry name" value="HYDROGENASE-4 COMPONENT E"/>
    <property type="match status" value="1"/>
</dbReference>
<evidence type="ECO:0000256" key="5">
    <source>
        <dbReference type="ARBA" id="ARBA00023136"/>
    </source>
</evidence>
<protein>
    <submittedName>
        <fullName evidence="7">Hydrogenase 4 membrane subunit</fullName>
    </submittedName>
</protein>
<evidence type="ECO:0000256" key="2">
    <source>
        <dbReference type="ARBA" id="ARBA00022475"/>
    </source>
</evidence>
<organism evidence="7 8">
    <name type="scientific">Shewanella maritima</name>
    <dbReference type="NCBI Taxonomy" id="2520507"/>
    <lineage>
        <taxon>Bacteria</taxon>
        <taxon>Pseudomonadati</taxon>
        <taxon>Pseudomonadota</taxon>
        <taxon>Gammaproteobacteria</taxon>
        <taxon>Alteromonadales</taxon>
        <taxon>Shewanellaceae</taxon>
        <taxon>Shewanella</taxon>
    </lineage>
</organism>
<feature type="transmembrane region" description="Helical" evidence="6">
    <location>
        <begin position="31"/>
        <end position="52"/>
    </location>
</feature>
<dbReference type="Pfam" id="PF00420">
    <property type="entry name" value="Oxidored_q2"/>
    <property type="match status" value="1"/>
</dbReference>
<gene>
    <name evidence="7" type="primary">hyfE</name>
    <name evidence="7" type="ORF">EXU30_14115</name>
</gene>
<evidence type="ECO:0000256" key="6">
    <source>
        <dbReference type="SAM" id="Phobius"/>
    </source>
</evidence>
<keyword evidence="3 6" id="KW-0812">Transmembrane</keyword>
<reference evidence="7 8" key="1">
    <citation type="submission" date="2019-02" db="EMBL/GenBank/DDBJ databases">
        <title>Shewanella sp. D4-2 isolated from Dokdo Island.</title>
        <authorList>
            <person name="Baek K."/>
        </authorList>
    </citation>
    <scope>NUCLEOTIDE SEQUENCE [LARGE SCALE GENOMIC DNA]</scope>
    <source>
        <strain evidence="7 8">D4-2</strain>
    </source>
</reference>
<evidence type="ECO:0000313" key="8">
    <source>
        <dbReference type="Proteomes" id="UP000291106"/>
    </source>
</evidence>
<keyword evidence="4 6" id="KW-1133">Transmembrane helix</keyword>
<dbReference type="OrthoDB" id="8587617at2"/>
<keyword evidence="5 6" id="KW-0472">Membrane</keyword>
<dbReference type="NCBIfam" id="NF008556">
    <property type="entry name" value="PRK11492.1"/>
    <property type="match status" value="1"/>
</dbReference>
<feature type="transmembrane region" description="Helical" evidence="6">
    <location>
        <begin position="176"/>
        <end position="196"/>
    </location>
</feature>
<keyword evidence="8" id="KW-1185">Reference proteome</keyword>
<dbReference type="RefSeq" id="WP_130601075.1">
    <property type="nucleotide sequence ID" value="NZ_CP036200.1"/>
</dbReference>
<evidence type="ECO:0000256" key="3">
    <source>
        <dbReference type="ARBA" id="ARBA00022692"/>
    </source>
</evidence>
<dbReference type="PANTHER" id="PTHR38601">
    <property type="entry name" value="HYDROGENASE-4 COMPONENT E"/>
    <property type="match status" value="1"/>
</dbReference>
<evidence type="ECO:0000313" key="7">
    <source>
        <dbReference type="EMBL" id="QBF83700.1"/>
    </source>
</evidence>
<dbReference type="InterPro" id="IPR038730">
    <property type="entry name" value="HyfE-like"/>
</dbReference>
<dbReference type="AlphaFoldDB" id="A0A411PJX1"/>
<dbReference type="Gene3D" id="1.10.287.3510">
    <property type="match status" value="1"/>
</dbReference>
<feature type="transmembrane region" description="Helical" evidence="6">
    <location>
        <begin position="92"/>
        <end position="112"/>
    </location>
</feature>
<dbReference type="InterPro" id="IPR039428">
    <property type="entry name" value="NUOK/Mnh_C1-like"/>
</dbReference>
<dbReference type="GO" id="GO:0005886">
    <property type="term" value="C:plasma membrane"/>
    <property type="evidence" value="ECO:0007669"/>
    <property type="project" value="UniProtKB-SubCell"/>
</dbReference>
<accession>A0A411PJX1</accession>
<feature type="transmembrane region" description="Helical" evidence="6">
    <location>
        <begin position="6"/>
        <end position="24"/>
    </location>
</feature>
<keyword evidence="2" id="KW-1003">Cell membrane</keyword>
<evidence type="ECO:0000256" key="4">
    <source>
        <dbReference type="ARBA" id="ARBA00022989"/>
    </source>
</evidence>
<proteinExistence type="predicted"/>
<feature type="transmembrane region" description="Helical" evidence="6">
    <location>
        <begin position="124"/>
        <end position="143"/>
    </location>
</feature>
<sequence length="216" mass="23172">MNPDIVINNLAGLLIITSVMLIGSSKAKSAAILYSVQSLVLVLTFLAIAKSVDATELYHWSITAFITKVIALPALLYYALSKMSDPSADKPALSMSWIIPIAGIICIASFQAVESVALPIVEHLKPALAVSVGHFFLGLLCIVSQRNILKQLFGYCLMENGSSLTLALLANKAPGIVEIGITTDAVFAVIFMVILARQIFNKLNTLDVNQLNQLKG</sequence>
<evidence type="ECO:0000256" key="1">
    <source>
        <dbReference type="ARBA" id="ARBA00004651"/>
    </source>
</evidence>
<dbReference type="EMBL" id="CP036200">
    <property type="protein sequence ID" value="QBF83700.1"/>
    <property type="molecule type" value="Genomic_DNA"/>
</dbReference>
<feature type="transmembrane region" description="Helical" evidence="6">
    <location>
        <begin position="58"/>
        <end position="80"/>
    </location>
</feature>
<dbReference type="KEGG" id="smai:EXU30_14115"/>